<reference evidence="6 7" key="1">
    <citation type="submission" date="2019-06" db="EMBL/GenBank/DDBJ databases">
        <title>Sequencing the genomes of 1000 actinobacteria strains.</title>
        <authorList>
            <person name="Klenk H.-P."/>
        </authorList>
    </citation>
    <scope>NUCLEOTIDE SEQUENCE [LARGE SCALE GENOMIC DNA]</scope>
    <source>
        <strain evidence="6 7">DSM 18031</strain>
    </source>
</reference>
<evidence type="ECO:0000256" key="2">
    <source>
        <dbReference type="ARBA" id="ARBA00022842"/>
    </source>
</evidence>
<organism evidence="6 7">
    <name type="scientific">Klugiella xanthotipulae</name>
    <dbReference type="NCBI Taxonomy" id="244735"/>
    <lineage>
        <taxon>Bacteria</taxon>
        <taxon>Bacillati</taxon>
        <taxon>Actinomycetota</taxon>
        <taxon>Actinomycetes</taxon>
        <taxon>Micrococcales</taxon>
        <taxon>Microbacteriaceae</taxon>
        <taxon>Klugiella</taxon>
    </lineage>
</organism>
<evidence type="ECO:0000259" key="5">
    <source>
        <dbReference type="SMART" id="SM00922"/>
    </source>
</evidence>
<comment type="function">
    <text evidence="4">Converts 2-succinyl-6-hydroxy-2,4-cyclohexadiene-1-carboxylate (SHCHC) to 2-succinylbenzoate (OSB).</text>
</comment>
<keyword evidence="1 4" id="KW-0479">Metal-binding</keyword>
<dbReference type="PANTHER" id="PTHR48073:SF2">
    <property type="entry name" value="O-SUCCINYLBENZOATE SYNTHASE"/>
    <property type="match status" value="1"/>
</dbReference>
<comment type="similarity">
    <text evidence="4">Belongs to the mandelate racemase/muconate lactonizing enzyme family. MenC type 1 subfamily.</text>
</comment>
<dbReference type="InterPro" id="IPR036849">
    <property type="entry name" value="Enolase-like_C_sf"/>
</dbReference>
<evidence type="ECO:0000313" key="7">
    <source>
        <dbReference type="Proteomes" id="UP000318331"/>
    </source>
</evidence>
<dbReference type="Gene3D" id="3.20.20.120">
    <property type="entry name" value="Enolase-like C-terminal domain"/>
    <property type="match status" value="1"/>
</dbReference>
<dbReference type="EMBL" id="VFPN01000002">
    <property type="protein sequence ID" value="TQM63642.1"/>
    <property type="molecule type" value="Genomic_DNA"/>
</dbReference>
<dbReference type="GO" id="GO:0000287">
    <property type="term" value="F:magnesium ion binding"/>
    <property type="evidence" value="ECO:0007669"/>
    <property type="project" value="UniProtKB-UniRule"/>
</dbReference>
<evidence type="ECO:0000256" key="4">
    <source>
        <dbReference type="HAMAP-Rule" id="MF_00470"/>
    </source>
</evidence>
<dbReference type="HAMAP" id="MF_00470">
    <property type="entry name" value="MenC_1"/>
    <property type="match status" value="1"/>
</dbReference>
<dbReference type="RefSeq" id="WP_141917824.1">
    <property type="nucleotide sequence ID" value="NZ_BAAAYS010000015.1"/>
</dbReference>
<dbReference type="GO" id="GO:0043748">
    <property type="term" value="F:O-succinylbenzoate synthase activity"/>
    <property type="evidence" value="ECO:0007669"/>
    <property type="project" value="UniProtKB-EC"/>
</dbReference>
<accession>A0A543HZ65</accession>
<dbReference type="GO" id="GO:0009234">
    <property type="term" value="P:menaquinone biosynthetic process"/>
    <property type="evidence" value="ECO:0007669"/>
    <property type="project" value="UniProtKB-UniRule"/>
</dbReference>
<feature type="domain" description="Mandelate racemase/muconate lactonizing enzyme C-terminal" evidence="5">
    <location>
        <begin position="88"/>
        <end position="183"/>
    </location>
</feature>
<evidence type="ECO:0000256" key="3">
    <source>
        <dbReference type="ARBA" id="ARBA00023239"/>
    </source>
</evidence>
<name>A0A543HZ65_9MICO</name>
<evidence type="ECO:0000313" key="6">
    <source>
        <dbReference type="EMBL" id="TQM63642.1"/>
    </source>
</evidence>
<comment type="pathway">
    <text evidence="4">Quinol/quinone metabolism; menaquinone biosynthesis.</text>
</comment>
<dbReference type="SFLD" id="SFLDS00001">
    <property type="entry name" value="Enolase"/>
    <property type="match status" value="1"/>
</dbReference>
<dbReference type="SFLD" id="SFLDG00180">
    <property type="entry name" value="muconate_cycloisomerase"/>
    <property type="match status" value="1"/>
</dbReference>
<dbReference type="EC" id="4.2.1.113" evidence="4"/>
<comment type="catalytic activity">
    <reaction evidence="4">
        <text>(1R,6R)-6-hydroxy-2-succinyl-cyclohexa-2,4-diene-1-carboxylate = 2-succinylbenzoate + H2O</text>
        <dbReference type="Rhea" id="RHEA:10196"/>
        <dbReference type="ChEBI" id="CHEBI:15377"/>
        <dbReference type="ChEBI" id="CHEBI:18325"/>
        <dbReference type="ChEBI" id="CHEBI:58689"/>
        <dbReference type="EC" id="4.2.1.113"/>
    </reaction>
</comment>
<comment type="pathway">
    <text evidence="4">Quinol/quinone metabolism; 1,4-dihydroxy-2-naphthoate biosynthesis; 1,4-dihydroxy-2-naphthoate from chorismate: step 4/7.</text>
</comment>
<dbReference type="Pfam" id="PF18374">
    <property type="entry name" value="Enolase_like_N"/>
    <property type="match status" value="1"/>
</dbReference>
<protein>
    <recommendedName>
        <fullName evidence="4">o-succinylbenzoate synthase</fullName>
        <shortName evidence="4">OSB synthase</shortName>
        <shortName evidence="4">OSBS</shortName>
        <ecNumber evidence="4">4.2.1.113</ecNumber>
    </recommendedName>
    <alternativeName>
        <fullName evidence="4">4-(2'-carboxyphenyl)-4-oxybutyric acid synthase</fullName>
    </alternativeName>
    <alternativeName>
        <fullName evidence="4">o-succinylbenzoic acid synthase</fullName>
    </alternativeName>
</protein>
<feature type="binding site" evidence="4">
    <location>
        <position position="164"/>
    </location>
    <ligand>
        <name>Mg(2+)</name>
        <dbReference type="ChEBI" id="CHEBI:18420"/>
    </ligand>
</feature>
<dbReference type="InterPro" id="IPR029065">
    <property type="entry name" value="Enolase_C-like"/>
</dbReference>
<keyword evidence="4" id="KW-0474">Menaquinone biosynthesis</keyword>
<dbReference type="NCBIfam" id="NF002782">
    <property type="entry name" value="PRK02901.1"/>
    <property type="match status" value="1"/>
</dbReference>
<dbReference type="Proteomes" id="UP000318331">
    <property type="component" value="Unassembled WGS sequence"/>
</dbReference>
<sequence>MDIPLSDILRALRVVSIPTRTRFRGITTREAALVRGPEGWSEFSPFPEYSDAEAATWLAAAINFGWHPQPAPLRDTVAVNATVPAIAADRVAELLARFPGCHTVKVKVAEAGHTRDDDYARVLAVRRALGEDGNVRVDANGGWSVAEAEAALTRLAPLRLEYAEQPVATVAGLEALRARLAGSGLLIAADESVRKASDPLDVARRRAADILVVKAQPLGGIRAALRIAEQAGLPIVVSSALDTSVGLSMGALLAASLPTQDFAAGLGTAALLAGDVTEHPLLPVGGEIPVSRVTPSERMLDRFAATPERSLWWRERIVRCYTVLAERPAG</sequence>
<dbReference type="UniPathway" id="UPA01057">
    <property type="reaction ID" value="UER00165"/>
</dbReference>
<evidence type="ECO:0000256" key="1">
    <source>
        <dbReference type="ARBA" id="ARBA00022723"/>
    </source>
</evidence>
<comment type="caution">
    <text evidence="6">The sequence shown here is derived from an EMBL/GenBank/DDBJ whole genome shotgun (WGS) entry which is preliminary data.</text>
</comment>
<dbReference type="SMART" id="SM00922">
    <property type="entry name" value="MR_MLE"/>
    <property type="match status" value="1"/>
</dbReference>
<keyword evidence="7" id="KW-1185">Reference proteome</keyword>
<feature type="binding site" evidence="4">
    <location>
        <position position="138"/>
    </location>
    <ligand>
        <name>Mg(2+)</name>
        <dbReference type="ChEBI" id="CHEBI:18420"/>
    </ligand>
</feature>
<dbReference type="InterPro" id="IPR013342">
    <property type="entry name" value="Mandelate_racemase_C"/>
</dbReference>
<feature type="binding site" evidence="4">
    <location>
        <position position="190"/>
    </location>
    <ligand>
        <name>Mg(2+)</name>
        <dbReference type="ChEBI" id="CHEBI:18420"/>
    </ligand>
</feature>
<dbReference type="PANTHER" id="PTHR48073">
    <property type="entry name" value="O-SUCCINYLBENZOATE SYNTHASE-RELATED"/>
    <property type="match status" value="1"/>
</dbReference>
<dbReference type="AlphaFoldDB" id="A0A543HZ65"/>
<dbReference type="OrthoDB" id="3725747at2"/>
<dbReference type="SFLD" id="SFLDF00009">
    <property type="entry name" value="o-succinylbenzoate_synthase"/>
    <property type="match status" value="1"/>
</dbReference>
<proteinExistence type="inferred from homology"/>
<feature type="active site" description="Proton donor" evidence="4">
    <location>
        <position position="107"/>
    </location>
</feature>
<dbReference type="Pfam" id="PF13378">
    <property type="entry name" value="MR_MLE_C"/>
    <property type="match status" value="1"/>
</dbReference>
<keyword evidence="3 4" id="KW-0456">Lyase</keyword>
<dbReference type="CDD" id="cd03320">
    <property type="entry name" value="OSBS"/>
    <property type="match status" value="1"/>
</dbReference>
<dbReference type="SUPFAM" id="SSF51604">
    <property type="entry name" value="Enolase C-terminal domain-like"/>
    <property type="match status" value="1"/>
</dbReference>
<gene>
    <name evidence="4" type="primary">menC</name>
    <name evidence="6" type="ORF">FB466_1915</name>
</gene>
<dbReference type="InterPro" id="IPR010196">
    <property type="entry name" value="OSB_synthase_MenC1"/>
</dbReference>
<comment type="cofactor">
    <cofactor evidence="4">
        <name>a divalent metal cation</name>
        <dbReference type="ChEBI" id="CHEBI:60240"/>
    </cofactor>
</comment>
<feature type="active site" description="Proton acceptor" evidence="4">
    <location>
        <position position="214"/>
    </location>
</feature>
<dbReference type="UniPathway" id="UPA00079"/>
<keyword evidence="2 4" id="KW-0460">Magnesium</keyword>